<gene>
    <name evidence="1" type="ORF">E2C01_021676</name>
</gene>
<organism evidence="1 2">
    <name type="scientific">Portunus trituberculatus</name>
    <name type="common">Swimming crab</name>
    <name type="synonym">Neptunus trituberculatus</name>
    <dbReference type="NCBI Taxonomy" id="210409"/>
    <lineage>
        <taxon>Eukaryota</taxon>
        <taxon>Metazoa</taxon>
        <taxon>Ecdysozoa</taxon>
        <taxon>Arthropoda</taxon>
        <taxon>Crustacea</taxon>
        <taxon>Multicrustacea</taxon>
        <taxon>Malacostraca</taxon>
        <taxon>Eumalacostraca</taxon>
        <taxon>Eucarida</taxon>
        <taxon>Decapoda</taxon>
        <taxon>Pleocyemata</taxon>
        <taxon>Brachyura</taxon>
        <taxon>Eubrachyura</taxon>
        <taxon>Portunoidea</taxon>
        <taxon>Portunidae</taxon>
        <taxon>Portuninae</taxon>
        <taxon>Portunus</taxon>
    </lineage>
</organism>
<protein>
    <submittedName>
        <fullName evidence="1">Uncharacterized protein</fullName>
    </submittedName>
</protein>
<dbReference type="Proteomes" id="UP000324222">
    <property type="component" value="Unassembled WGS sequence"/>
</dbReference>
<dbReference type="EMBL" id="VSRR010001918">
    <property type="protein sequence ID" value="MPC28470.1"/>
    <property type="molecule type" value="Genomic_DNA"/>
</dbReference>
<name>A0A5B7E3C7_PORTR</name>
<evidence type="ECO:0000313" key="2">
    <source>
        <dbReference type="Proteomes" id="UP000324222"/>
    </source>
</evidence>
<comment type="caution">
    <text evidence="1">The sequence shown here is derived from an EMBL/GenBank/DDBJ whole genome shotgun (WGS) entry which is preliminary data.</text>
</comment>
<reference evidence="1 2" key="1">
    <citation type="submission" date="2019-05" db="EMBL/GenBank/DDBJ databases">
        <title>Another draft genome of Portunus trituberculatus and its Hox gene families provides insights of decapod evolution.</title>
        <authorList>
            <person name="Jeong J.-H."/>
            <person name="Song I."/>
            <person name="Kim S."/>
            <person name="Choi T."/>
            <person name="Kim D."/>
            <person name="Ryu S."/>
            <person name="Kim W."/>
        </authorList>
    </citation>
    <scope>NUCLEOTIDE SEQUENCE [LARGE SCALE GENOMIC DNA]</scope>
    <source>
        <tissue evidence="1">Muscle</tissue>
    </source>
</reference>
<sequence length="116" mass="13421">MIIINVHILINWLVNDLCVKRIQAVTATTTGTEYSARKLMSRTTTVGPFTRSLIYFLHLRFRDSFACRNHCPTSNDLRYRSRHLSEEIANMHDNREFLFVKCTLNSVATLGICSRL</sequence>
<dbReference type="AlphaFoldDB" id="A0A5B7E3C7"/>
<evidence type="ECO:0000313" key="1">
    <source>
        <dbReference type="EMBL" id="MPC28470.1"/>
    </source>
</evidence>
<accession>A0A5B7E3C7</accession>
<keyword evidence="2" id="KW-1185">Reference proteome</keyword>
<proteinExistence type="predicted"/>